<evidence type="ECO:0000259" key="2">
    <source>
        <dbReference type="Pfam" id="PF20415"/>
    </source>
</evidence>
<organism evidence="3 4">
    <name type="scientific">Mycena albidolilacea</name>
    <dbReference type="NCBI Taxonomy" id="1033008"/>
    <lineage>
        <taxon>Eukaryota</taxon>
        <taxon>Fungi</taxon>
        <taxon>Dikarya</taxon>
        <taxon>Basidiomycota</taxon>
        <taxon>Agaricomycotina</taxon>
        <taxon>Agaricomycetes</taxon>
        <taxon>Agaricomycetidae</taxon>
        <taxon>Agaricales</taxon>
        <taxon>Marasmiineae</taxon>
        <taxon>Mycenaceae</taxon>
        <taxon>Mycena</taxon>
    </lineage>
</organism>
<accession>A0AAD6ZU88</accession>
<evidence type="ECO:0000313" key="3">
    <source>
        <dbReference type="EMBL" id="KAJ7339873.1"/>
    </source>
</evidence>
<name>A0AAD6ZU88_9AGAR</name>
<dbReference type="AlphaFoldDB" id="A0AAD6ZU88"/>
<feature type="domain" description="DUF6699" evidence="2">
    <location>
        <begin position="79"/>
        <end position="212"/>
    </location>
</feature>
<evidence type="ECO:0000256" key="1">
    <source>
        <dbReference type="SAM" id="MobiDB-lite"/>
    </source>
</evidence>
<protein>
    <recommendedName>
        <fullName evidence="2">DUF6699 domain-containing protein</fullName>
    </recommendedName>
</protein>
<gene>
    <name evidence="3" type="ORF">DFH08DRAFT_875667</name>
</gene>
<feature type="region of interest" description="Disordered" evidence="1">
    <location>
        <begin position="26"/>
        <end position="51"/>
    </location>
</feature>
<dbReference type="EMBL" id="JARIHO010000027">
    <property type="protein sequence ID" value="KAJ7339873.1"/>
    <property type="molecule type" value="Genomic_DNA"/>
</dbReference>
<sequence length="223" mass="24229">MPGRHVRFSAENSFYSPAPLLSRSVSSATSSSGPFTPPSLPYAGLPGPTPYKPRRSYTTAPAATARAHTLVAFADSPLLNFDLTVHPSAITTHFQGVASAGFLEPAVYPPQRTISITTPHLPWTITATASNGRFVTVADALNALYRSLRTNITATEFNALGTQKLARRVTEAYTRRYMRFLGHRGYAEEKKEGVKRVDFLMGCTKFQGLSPTGAAGVWRLHIS</sequence>
<dbReference type="InterPro" id="IPR046522">
    <property type="entry name" value="DUF6699"/>
</dbReference>
<comment type="caution">
    <text evidence="3">The sequence shown here is derived from an EMBL/GenBank/DDBJ whole genome shotgun (WGS) entry which is preliminary data.</text>
</comment>
<dbReference type="Pfam" id="PF20415">
    <property type="entry name" value="DUF6699"/>
    <property type="match status" value="1"/>
</dbReference>
<reference evidence="3" key="1">
    <citation type="submission" date="2023-03" db="EMBL/GenBank/DDBJ databases">
        <title>Massive genome expansion in bonnet fungi (Mycena s.s.) driven by repeated elements and novel gene families across ecological guilds.</title>
        <authorList>
            <consortium name="Lawrence Berkeley National Laboratory"/>
            <person name="Harder C.B."/>
            <person name="Miyauchi S."/>
            <person name="Viragh M."/>
            <person name="Kuo A."/>
            <person name="Thoen E."/>
            <person name="Andreopoulos B."/>
            <person name="Lu D."/>
            <person name="Skrede I."/>
            <person name="Drula E."/>
            <person name="Henrissat B."/>
            <person name="Morin E."/>
            <person name="Kohler A."/>
            <person name="Barry K."/>
            <person name="LaButti K."/>
            <person name="Morin E."/>
            <person name="Salamov A."/>
            <person name="Lipzen A."/>
            <person name="Mereny Z."/>
            <person name="Hegedus B."/>
            <person name="Baldrian P."/>
            <person name="Stursova M."/>
            <person name="Weitz H."/>
            <person name="Taylor A."/>
            <person name="Grigoriev I.V."/>
            <person name="Nagy L.G."/>
            <person name="Martin F."/>
            <person name="Kauserud H."/>
        </authorList>
    </citation>
    <scope>NUCLEOTIDE SEQUENCE</scope>
    <source>
        <strain evidence="3">CBHHK002</strain>
    </source>
</reference>
<proteinExistence type="predicted"/>
<dbReference type="Proteomes" id="UP001218218">
    <property type="component" value="Unassembled WGS sequence"/>
</dbReference>
<keyword evidence="4" id="KW-1185">Reference proteome</keyword>
<evidence type="ECO:0000313" key="4">
    <source>
        <dbReference type="Proteomes" id="UP001218218"/>
    </source>
</evidence>